<dbReference type="EMBL" id="FJ764856">
    <property type="protein sequence ID" value="ACN94213.1"/>
    <property type="molecule type" value="Genomic_DNA"/>
</dbReference>
<dbReference type="PANTHER" id="PTHR44675:SF1">
    <property type="entry name" value="P21-ACTIVATED PROTEIN KINASE-INTERACTING PROTEIN 1"/>
    <property type="match status" value="1"/>
</dbReference>
<evidence type="ECO:0000313" key="5">
    <source>
        <dbReference type="EMBL" id="ACN94053.1"/>
    </source>
</evidence>
<evidence type="ECO:0000256" key="1">
    <source>
        <dbReference type="ARBA" id="ARBA00045213"/>
    </source>
</evidence>
<dbReference type="EMBL" id="FJ764839">
    <property type="protein sequence ID" value="ACN94077.1"/>
    <property type="molecule type" value="Genomic_DNA"/>
</dbReference>
<protein>
    <submittedName>
        <fullName evidence="4">Uncharacterized protein</fullName>
    </submittedName>
</protein>
<feature type="compositionally biased region" description="Basic and acidic residues" evidence="3">
    <location>
        <begin position="331"/>
        <end position="342"/>
    </location>
</feature>
<dbReference type="OrthoDB" id="308449at2759"/>
<evidence type="ECO:0000256" key="2">
    <source>
        <dbReference type="PROSITE-ProRule" id="PRU00221"/>
    </source>
</evidence>
<comment type="function">
    <text evidence="1">Negatively regulates the PAK1 kinase. PAK1 is a member of the PAK kinase family, which has been shown to play a positive role in the regulation of signaling pathways involving MAPK8 and RELA. PAK1 exists as an inactive homodimer, which is activated by binding of small GTPases such as CDC42 to an N-terminal regulatory domain. PAK1IP1 also binds to the N-terminus of PAK1, and inhibits the specific activation of PAK1 by CDC42. May be involved in ribosomal large subunit assembly.</text>
</comment>
<proteinExistence type="predicted"/>
<dbReference type="EMBL" id="FJ764849">
    <property type="protein sequence ID" value="ACN94157.1"/>
    <property type="molecule type" value="Genomic_DNA"/>
</dbReference>
<name>C5I7A2_DROME</name>
<dbReference type="SUPFAM" id="SSF101908">
    <property type="entry name" value="Putative isomerase YbhE"/>
    <property type="match status" value="1"/>
</dbReference>
<dbReference type="HOGENOM" id="CLU_031466_3_0_1"/>
<dbReference type="AlphaFoldDB" id="C5I7A2"/>
<dbReference type="EMBL" id="FJ764841">
    <property type="protein sequence ID" value="ACN94093.1"/>
    <property type="molecule type" value="Genomic_DNA"/>
</dbReference>
<evidence type="ECO:0000313" key="8">
    <source>
        <dbReference type="EMBL" id="ACN94093.1"/>
    </source>
</evidence>
<feature type="compositionally biased region" description="Basic and acidic residues" evidence="3">
    <location>
        <begin position="358"/>
        <end position="367"/>
    </location>
</feature>
<feature type="repeat" description="WD" evidence="2">
    <location>
        <begin position="83"/>
        <end position="111"/>
    </location>
</feature>
<feature type="compositionally biased region" description="Acidic residues" evidence="3">
    <location>
        <begin position="389"/>
        <end position="411"/>
    </location>
</feature>
<feature type="compositionally biased region" description="Basic residues" evidence="3">
    <location>
        <begin position="368"/>
        <end position="383"/>
    </location>
</feature>
<feature type="region of interest" description="Disordered" evidence="3">
    <location>
        <begin position="331"/>
        <end position="443"/>
    </location>
</feature>
<dbReference type="PANTHER" id="PTHR44675">
    <property type="entry name" value="PAK1 INTERACTING PROTEIN 1"/>
    <property type="match status" value="1"/>
</dbReference>
<evidence type="ECO:0000313" key="16">
    <source>
        <dbReference type="EMBL" id="ACN94229.1"/>
    </source>
</evidence>
<dbReference type="InterPro" id="IPR015943">
    <property type="entry name" value="WD40/YVTN_repeat-like_dom_sf"/>
</dbReference>
<evidence type="ECO:0000313" key="12">
    <source>
        <dbReference type="EMBL" id="ACN94157.1"/>
    </source>
</evidence>
<reference evidence="4" key="1">
    <citation type="journal article" date="2009" name="Mol. Biol. Evol.">
        <title>Recent strong positive selection on Drosophila melanogaster HDAC6, a gene encoding a stress surveillance factor, as revealed by population genomic analysis.</title>
        <authorList>
            <person name="Svetec N."/>
            <person name="Pavlidis P."/>
            <person name="Stephan W."/>
        </authorList>
    </citation>
    <scope>NUCLEOTIDE SEQUENCE</scope>
    <source>
        <strain evidence="6">A131</strain>
        <strain evidence="7">A145</strain>
        <strain evidence="8">A186</strain>
        <strain evidence="9">A229</strain>
        <strain evidence="10">A337</strain>
        <strain evidence="4">A82</strain>
        <strain evidence="5">A84</strain>
        <strain evidence="11">E01</strain>
        <strain evidence="12">E11</strain>
        <strain evidence="13">E14</strain>
        <strain evidence="14">E18</strain>
        <strain evidence="15">E19</strain>
        <strain evidence="16">E20</strain>
    </source>
</reference>
<dbReference type="EMBL" id="FJ764836">
    <property type="protein sequence ID" value="ACN94053.1"/>
    <property type="molecule type" value="Genomic_DNA"/>
</dbReference>
<dbReference type="EMBL" id="FJ764847">
    <property type="protein sequence ID" value="ACN94141.1"/>
    <property type="molecule type" value="Genomic_DNA"/>
</dbReference>
<evidence type="ECO:0000313" key="4">
    <source>
        <dbReference type="EMBL" id="ACN94045.1"/>
    </source>
</evidence>
<dbReference type="VEuPathDB" id="VectorBase:FBgn0030630"/>
<evidence type="ECO:0000313" key="9">
    <source>
        <dbReference type="EMBL" id="ACN94109.1"/>
    </source>
</evidence>
<accession>C5I7A2</accession>
<dbReference type="EMBL" id="FJ764858">
    <property type="protein sequence ID" value="ACN94229.1"/>
    <property type="molecule type" value="Genomic_DNA"/>
</dbReference>
<dbReference type="EMBL" id="FJ764852">
    <property type="protein sequence ID" value="ACN94181.1"/>
    <property type="molecule type" value="Genomic_DNA"/>
</dbReference>
<dbReference type="SMART" id="SM00320">
    <property type="entry name" value="WD40"/>
    <property type="match status" value="4"/>
</dbReference>
<dbReference type="EMBL" id="FJ764835">
    <property type="protein sequence ID" value="ACN94045.1"/>
    <property type="molecule type" value="Genomic_DNA"/>
</dbReference>
<evidence type="ECO:0000313" key="14">
    <source>
        <dbReference type="EMBL" id="ACN94213.1"/>
    </source>
</evidence>
<evidence type="ECO:0000313" key="6">
    <source>
        <dbReference type="EMBL" id="ACN94069.1"/>
    </source>
</evidence>
<gene>
    <name evidence="4" type="ORF">CG12608</name>
</gene>
<evidence type="ECO:0000313" key="11">
    <source>
        <dbReference type="EMBL" id="ACN94141.1"/>
    </source>
</evidence>
<organism evidence="4">
    <name type="scientific">Drosophila melanogaster</name>
    <name type="common">Fruit fly</name>
    <dbReference type="NCBI Taxonomy" id="7227"/>
    <lineage>
        <taxon>Eukaryota</taxon>
        <taxon>Metazoa</taxon>
        <taxon>Ecdysozoa</taxon>
        <taxon>Arthropoda</taxon>
        <taxon>Hexapoda</taxon>
        <taxon>Insecta</taxon>
        <taxon>Pterygota</taxon>
        <taxon>Neoptera</taxon>
        <taxon>Endopterygota</taxon>
        <taxon>Diptera</taxon>
        <taxon>Brachycera</taxon>
        <taxon>Muscomorpha</taxon>
        <taxon>Ephydroidea</taxon>
        <taxon>Drosophilidae</taxon>
        <taxon>Drosophila</taxon>
        <taxon>Sophophora</taxon>
    </lineage>
</organism>
<evidence type="ECO:0000256" key="3">
    <source>
        <dbReference type="SAM" id="MobiDB-lite"/>
    </source>
</evidence>
<dbReference type="InterPro" id="IPR001680">
    <property type="entry name" value="WD40_rpt"/>
</dbReference>
<dbReference type="PROSITE" id="PS50082">
    <property type="entry name" value="WD_REPEATS_2"/>
    <property type="match status" value="1"/>
</dbReference>
<dbReference type="EMBL" id="FJ764857">
    <property type="protein sequence ID" value="ACN94221.1"/>
    <property type="molecule type" value="Genomic_DNA"/>
</dbReference>
<evidence type="ECO:0000313" key="10">
    <source>
        <dbReference type="EMBL" id="ACN94117.1"/>
    </source>
</evidence>
<dbReference type="EMBL" id="FJ764844">
    <property type="protein sequence ID" value="ACN94117.1"/>
    <property type="molecule type" value="Genomic_DNA"/>
</dbReference>
<dbReference type="EMBL" id="FJ764838">
    <property type="protein sequence ID" value="ACN94069.1"/>
    <property type="molecule type" value="Genomic_DNA"/>
</dbReference>
<evidence type="ECO:0000313" key="13">
    <source>
        <dbReference type="EMBL" id="ACN94181.1"/>
    </source>
</evidence>
<dbReference type="ExpressionAtlas" id="C5I7A2">
    <property type="expression patterns" value="baseline and differential"/>
</dbReference>
<dbReference type="InterPro" id="IPR051959">
    <property type="entry name" value="PAK1-Kinase_Regulator"/>
</dbReference>
<evidence type="ECO:0000313" key="15">
    <source>
        <dbReference type="EMBL" id="ACN94221.1"/>
    </source>
</evidence>
<dbReference type="EMBL" id="FJ764843">
    <property type="protein sequence ID" value="ACN94109.1"/>
    <property type="molecule type" value="Genomic_DNA"/>
</dbReference>
<feature type="compositionally biased region" description="Basic residues" evidence="3">
    <location>
        <begin position="416"/>
        <end position="427"/>
    </location>
</feature>
<evidence type="ECO:0000313" key="7">
    <source>
        <dbReference type="EMBL" id="ACN94077.1"/>
    </source>
</evidence>
<sequence>MPPEMEIIVGTYEEVLLGFKLIKSPTDGLTDSVKFELKQTFADSSHAGSITSVAVQWPWVASGGTDDRIFVYDMRTRKQSQIILSHAGRVNTLKFTPDLSHLLSGSDDGHMIATRVGSWTKEGDWQKAHAGQAVTHISCHPSSKLALSLGGNQVLNTWNLVNGRVAYKTNLKNKATLGLQPGCLSWSKQGDHFTLSGPLVLEIWGIENAHVMRRIEMPAKPICITWLDGNECLTGLDNGNIAWISLKDEDDTPPTFILAHEARVKAIAYLNELLATVSSAGEIKVWKIDMETRKLEEIASSFMDCRPTDLGLLDLRQFGNVQPVEQRIKVEEKPKAKVESDQSAKPAAPRGFVTIEYEQDKNLDAEKKKGKGKKNKIQAKKAQQKAEESSEESNSSEEKESDDFSDSDSDVSSDHGHRKRKPMKRKQQPTPASKGKAKQQKKK</sequence>
<dbReference type="Gene3D" id="2.130.10.10">
    <property type="entry name" value="YVTN repeat-like/Quinoprotein amine dehydrogenase"/>
    <property type="match status" value="1"/>
</dbReference>
<keyword evidence="2" id="KW-0853">WD repeat</keyword>
<dbReference type="Pfam" id="PF00400">
    <property type="entry name" value="WD40"/>
    <property type="match status" value="2"/>
</dbReference>